<dbReference type="InterPro" id="IPR029041">
    <property type="entry name" value="FAD-linked_oxidoreductase-like"/>
</dbReference>
<dbReference type="CDD" id="cd00537">
    <property type="entry name" value="MTHFR"/>
    <property type="match status" value="1"/>
</dbReference>
<comment type="cofactor">
    <cofactor evidence="1 8">
        <name>FAD</name>
        <dbReference type="ChEBI" id="CHEBI:57692"/>
    </cofactor>
</comment>
<protein>
    <recommendedName>
        <fullName evidence="8">Methylenetetrahydrofolate reductase</fullName>
    </recommendedName>
</protein>
<dbReference type="GO" id="GO:0035999">
    <property type="term" value="P:tetrahydrofolate interconversion"/>
    <property type="evidence" value="ECO:0007669"/>
    <property type="project" value="UniProtKB-UniPathway"/>
</dbReference>
<dbReference type="InterPro" id="IPR003171">
    <property type="entry name" value="Mehydrof_redctse-like"/>
</dbReference>
<dbReference type="Pfam" id="PF02219">
    <property type="entry name" value="MTHFR"/>
    <property type="match status" value="1"/>
</dbReference>
<evidence type="ECO:0000313" key="10">
    <source>
        <dbReference type="Proteomes" id="UP000176244"/>
    </source>
</evidence>
<accession>A0A1F2PI92</accession>
<dbReference type="GO" id="GO:0009086">
    <property type="term" value="P:methionine biosynthetic process"/>
    <property type="evidence" value="ECO:0007669"/>
    <property type="project" value="TreeGrafter"/>
</dbReference>
<comment type="catalytic activity">
    <reaction evidence="7">
        <text>(6S)-5-methyl-5,6,7,8-tetrahydrofolate + NAD(+) = (6R)-5,10-methylene-5,6,7,8-tetrahydrofolate + NADH + H(+)</text>
        <dbReference type="Rhea" id="RHEA:19821"/>
        <dbReference type="ChEBI" id="CHEBI:15378"/>
        <dbReference type="ChEBI" id="CHEBI:15636"/>
        <dbReference type="ChEBI" id="CHEBI:18608"/>
        <dbReference type="ChEBI" id="CHEBI:57540"/>
        <dbReference type="ChEBI" id="CHEBI:57945"/>
        <dbReference type="EC" id="1.5.1.54"/>
    </reaction>
    <physiologicalReaction direction="right-to-left" evidence="7">
        <dbReference type="Rhea" id="RHEA:19823"/>
    </physiologicalReaction>
</comment>
<dbReference type="OrthoDB" id="9812555at2"/>
<organism evidence="9 10">
    <name type="scientific">Acetobacterium wieringae</name>
    <dbReference type="NCBI Taxonomy" id="52694"/>
    <lineage>
        <taxon>Bacteria</taxon>
        <taxon>Bacillati</taxon>
        <taxon>Bacillota</taxon>
        <taxon>Clostridia</taxon>
        <taxon>Eubacteriales</taxon>
        <taxon>Eubacteriaceae</taxon>
        <taxon>Acetobacterium</taxon>
    </lineage>
</organism>
<dbReference type="EMBL" id="LKEU01000030">
    <property type="protein sequence ID" value="OFV70582.1"/>
    <property type="molecule type" value="Genomic_DNA"/>
</dbReference>
<dbReference type="AlphaFoldDB" id="A0A1F2PI92"/>
<dbReference type="STRING" id="52694.ACWI_20610"/>
<evidence type="ECO:0000313" key="9">
    <source>
        <dbReference type="EMBL" id="OFV70582.1"/>
    </source>
</evidence>
<keyword evidence="4 8" id="KW-0285">Flavoprotein</keyword>
<dbReference type="Proteomes" id="UP000176244">
    <property type="component" value="Unassembled WGS sequence"/>
</dbReference>
<comment type="pathway">
    <text evidence="2 8">One-carbon metabolism; tetrahydrofolate interconversion.</text>
</comment>
<evidence type="ECO:0000256" key="8">
    <source>
        <dbReference type="RuleBase" id="RU003862"/>
    </source>
</evidence>
<dbReference type="RefSeq" id="WP_070371356.1">
    <property type="nucleotide sequence ID" value="NZ_LKEU01000030.1"/>
</dbReference>
<dbReference type="GO" id="GO:0005829">
    <property type="term" value="C:cytosol"/>
    <property type="evidence" value="ECO:0007669"/>
    <property type="project" value="TreeGrafter"/>
</dbReference>
<evidence type="ECO:0000256" key="2">
    <source>
        <dbReference type="ARBA" id="ARBA00004777"/>
    </source>
</evidence>
<name>A0A1F2PI92_9FIRM</name>
<comment type="caution">
    <text evidence="9">The sequence shown here is derived from an EMBL/GenBank/DDBJ whole genome shotgun (WGS) entry which is preliminary data.</text>
</comment>
<dbReference type="GO" id="GO:0071949">
    <property type="term" value="F:FAD binding"/>
    <property type="evidence" value="ECO:0007669"/>
    <property type="project" value="TreeGrafter"/>
</dbReference>
<gene>
    <name evidence="9" type="primary">metF</name>
    <name evidence="9" type="ORF">ACWI_20610</name>
</gene>
<evidence type="ECO:0000256" key="6">
    <source>
        <dbReference type="ARBA" id="ARBA00023002"/>
    </source>
</evidence>
<dbReference type="UniPathway" id="UPA00193"/>
<evidence type="ECO:0000256" key="5">
    <source>
        <dbReference type="ARBA" id="ARBA00022827"/>
    </source>
</evidence>
<evidence type="ECO:0000256" key="4">
    <source>
        <dbReference type="ARBA" id="ARBA00022630"/>
    </source>
</evidence>
<dbReference type="SUPFAM" id="SSF51730">
    <property type="entry name" value="FAD-linked oxidoreductase"/>
    <property type="match status" value="1"/>
</dbReference>
<sequence length="281" mass="31540">MKKMVISFEISPIQSIQKIQSQKKKIDQLCSFNPNYISCSISGIKDVSFERNLEMCKLLKLDKRTVPMTHFAIGGKKKKELTDRLKTYVSIGIEHYFVIRGDSKYHSQRSDAFPNSFSFIKTIKKLNPDIHVSVAGYPETHILADSVKTDIKHLKLKQEFGADKIITQICFDGCAIADWLDLCQKNDIHVPVDISILPVTNKNSILQISFANGISIPKELSKIIGRYGDDPQDFKKAGIDYTIKQIDALKKLGINGFHFLGGNNTSTISEVLNMASLANNN</sequence>
<proteinExistence type="inferred from homology"/>
<keyword evidence="6 8" id="KW-0560">Oxidoreductase</keyword>
<evidence type="ECO:0000256" key="7">
    <source>
        <dbReference type="ARBA" id="ARBA00048628"/>
    </source>
</evidence>
<comment type="similarity">
    <text evidence="3 8">Belongs to the methylenetetrahydrofolate reductase family.</text>
</comment>
<dbReference type="PANTHER" id="PTHR45754:SF3">
    <property type="entry name" value="METHYLENETETRAHYDROFOLATE REDUCTASE (NADPH)"/>
    <property type="match status" value="1"/>
</dbReference>
<evidence type="ECO:0000256" key="1">
    <source>
        <dbReference type="ARBA" id="ARBA00001974"/>
    </source>
</evidence>
<evidence type="ECO:0000256" key="3">
    <source>
        <dbReference type="ARBA" id="ARBA00006743"/>
    </source>
</evidence>
<keyword evidence="5 8" id="KW-0274">FAD</keyword>
<dbReference type="GO" id="GO:0106312">
    <property type="term" value="F:methylenetetrahydrofolate reductase (NADH) activity"/>
    <property type="evidence" value="ECO:0007669"/>
    <property type="project" value="UniProtKB-EC"/>
</dbReference>
<dbReference type="PANTHER" id="PTHR45754">
    <property type="entry name" value="METHYLENETETRAHYDROFOLATE REDUCTASE"/>
    <property type="match status" value="1"/>
</dbReference>
<reference evidence="9 10" key="1">
    <citation type="submission" date="2015-09" db="EMBL/GenBank/DDBJ databases">
        <title>Genome sequence of Acetobacterium wieringae DSM 1911.</title>
        <authorList>
            <person name="Poehlein A."/>
            <person name="Bengelsdorf F.R."/>
            <person name="Schiel-Bengelsdorf B."/>
            <person name="Duerre P."/>
            <person name="Daniel R."/>
        </authorList>
    </citation>
    <scope>NUCLEOTIDE SEQUENCE [LARGE SCALE GENOMIC DNA]</scope>
    <source>
        <strain evidence="9 10">DSM 1911</strain>
    </source>
</reference>
<dbReference type="Gene3D" id="3.20.20.220">
    <property type="match status" value="1"/>
</dbReference>